<dbReference type="EMBL" id="JAEAOA010000708">
    <property type="protein sequence ID" value="KAK3593870.1"/>
    <property type="molecule type" value="Genomic_DNA"/>
</dbReference>
<sequence length="261" mass="28725">MAKAHFSLNFDASSSSTGGVVEQSRLGQRLDFGKHEIVSDQYQNCENESPTSHSNESNTTYHDTSLNTDHMDRGDMDIPLQMENINKSCDIEGGRLRRRSYTAAIENETRSVEEVHIVRSRSFSFQSAVEGGKIISTGTHSESSGSSGGTAGYSHTSENCPSLLTNITENSWYGPKFSSTPLPEHRPSGKIVYFQPQTFEHNLPEKYSSDPYLPKTSTGNSLSDISQGKQEIDSSTSSNSARDKKYGSNSSAHTDVNNTRY</sequence>
<feature type="region of interest" description="Disordered" evidence="1">
    <location>
        <begin position="45"/>
        <end position="65"/>
    </location>
</feature>
<reference evidence="2" key="3">
    <citation type="submission" date="2023-05" db="EMBL/GenBank/DDBJ databases">
        <authorList>
            <person name="Smith C.H."/>
        </authorList>
    </citation>
    <scope>NUCLEOTIDE SEQUENCE</scope>
    <source>
        <strain evidence="2">CHS0354</strain>
        <tissue evidence="2">Mantle</tissue>
    </source>
</reference>
<gene>
    <name evidence="2" type="ORF">CHS0354_011473</name>
</gene>
<keyword evidence="3" id="KW-1185">Reference proteome</keyword>
<comment type="caution">
    <text evidence="2">The sequence shown here is derived from an EMBL/GenBank/DDBJ whole genome shotgun (WGS) entry which is preliminary data.</text>
</comment>
<name>A0AAE0SL04_9BIVA</name>
<feature type="region of interest" description="Disordered" evidence="1">
    <location>
        <begin position="203"/>
        <end position="261"/>
    </location>
</feature>
<protein>
    <submittedName>
        <fullName evidence="2">Uncharacterized protein</fullName>
    </submittedName>
</protein>
<accession>A0AAE0SL04</accession>
<feature type="compositionally biased region" description="Polar residues" evidence="1">
    <location>
        <begin position="247"/>
        <end position="261"/>
    </location>
</feature>
<dbReference type="AlphaFoldDB" id="A0AAE0SL04"/>
<evidence type="ECO:0000313" key="2">
    <source>
        <dbReference type="EMBL" id="KAK3593870.1"/>
    </source>
</evidence>
<feature type="compositionally biased region" description="Low complexity" evidence="1">
    <location>
        <begin position="136"/>
        <end position="145"/>
    </location>
</feature>
<proteinExistence type="predicted"/>
<reference evidence="2" key="1">
    <citation type="journal article" date="2021" name="Genome Biol. Evol.">
        <title>A High-Quality Reference Genome for a Parasitic Bivalve with Doubly Uniparental Inheritance (Bivalvia: Unionida).</title>
        <authorList>
            <person name="Smith C.H."/>
        </authorList>
    </citation>
    <scope>NUCLEOTIDE SEQUENCE</scope>
    <source>
        <strain evidence="2">CHS0354</strain>
    </source>
</reference>
<feature type="region of interest" description="Disordered" evidence="1">
    <location>
        <begin position="135"/>
        <end position="155"/>
    </location>
</feature>
<organism evidence="2 3">
    <name type="scientific">Potamilus streckersoni</name>
    <dbReference type="NCBI Taxonomy" id="2493646"/>
    <lineage>
        <taxon>Eukaryota</taxon>
        <taxon>Metazoa</taxon>
        <taxon>Spiralia</taxon>
        <taxon>Lophotrochozoa</taxon>
        <taxon>Mollusca</taxon>
        <taxon>Bivalvia</taxon>
        <taxon>Autobranchia</taxon>
        <taxon>Heteroconchia</taxon>
        <taxon>Palaeoheterodonta</taxon>
        <taxon>Unionida</taxon>
        <taxon>Unionoidea</taxon>
        <taxon>Unionidae</taxon>
        <taxon>Ambleminae</taxon>
        <taxon>Lampsilini</taxon>
        <taxon>Potamilus</taxon>
    </lineage>
</organism>
<dbReference type="Proteomes" id="UP001195483">
    <property type="component" value="Unassembled WGS sequence"/>
</dbReference>
<reference evidence="2" key="2">
    <citation type="journal article" date="2021" name="Genome Biol. Evol.">
        <title>Developing a high-quality reference genome for a parasitic bivalve with doubly uniparental inheritance (Bivalvia: Unionida).</title>
        <authorList>
            <person name="Smith C.H."/>
        </authorList>
    </citation>
    <scope>NUCLEOTIDE SEQUENCE</scope>
    <source>
        <strain evidence="2">CHS0354</strain>
        <tissue evidence="2">Mantle</tissue>
    </source>
</reference>
<feature type="region of interest" description="Disordered" evidence="1">
    <location>
        <begin position="1"/>
        <end position="22"/>
    </location>
</feature>
<evidence type="ECO:0000256" key="1">
    <source>
        <dbReference type="SAM" id="MobiDB-lite"/>
    </source>
</evidence>
<evidence type="ECO:0000313" key="3">
    <source>
        <dbReference type="Proteomes" id="UP001195483"/>
    </source>
</evidence>
<feature type="compositionally biased region" description="Polar residues" evidence="1">
    <location>
        <begin position="215"/>
        <end position="240"/>
    </location>
</feature>